<evidence type="ECO:0000313" key="3">
    <source>
        <dbReference type="EMBL" id="KNX36171.1"/>
    </source>
</evidence>
<gene>
    <name evidence="3" type="ORF">VV01_01825</name>
</gene>
<dbReference type="InterPro" id="IPR029063">
    <property type="entry name" value="SAM-dependent_MTases_sf"/>
</dbReference>
<dbReference type="InterPro" id="IPR003788">
    <property type="entry name" value="NDUFAF7"/>
</dbReference>
<dbReference type="InterPro" id="IPR038375">
    <property type="entry name" value="NDUFAF7_sf"/>
</dbReference>
<dbReference type="RefSeq" id="WP_050668395.1">
    <property type="nucleotide sequence ID" value="NZ_LAIR01000002.1"/>
</dbReference>
<proteinExistence type="predicted"/>
<dbReference type="PANTHER" id="PTHR12049:SF7">
    <property type="entry name" value="PROTEIN ARGININE METHYLTRANSFERASE NDUFAF7, MITOCHONDRIAL"/>
    <property type="match status" value="1"/>
</dbReference>
<dbReference type="STRING" id="1631356.VV01_01825"/>
<dbReference type="GO" id="GO:0035243">
    <property type="term" value="F:protein-arginine omega-N symmetric methyltransferase activity"/>
    <property type="evidence" value="ECO:0007669"/>
    <property type="project" value="TreeGrafter"/>
</dbReference>
<keyword evidence="2" id="KW-0808">Transferase</keyword>
<dbReference type="PANTHER" id="PTHR12049">
    <property type="entry name" value="PROTEIN ARGININE METHYLTRANSFERASE NDUFAF7, MITOCHONDRIAL"/>
    <property type="match status" value="1"/>
</dbReference>
<dbReference type="AlphaFoldDB" id="A0A0L6CE70"/>
<dbReference type="Pfam" id="PF02636">
    <property type="entry name" value="Methyltransf_28"/>
    <property type="match status" value="1"/>
</dbReference>
<evidence type="ECO:0000256" key="1">
    <source>
        <dbReference type="ARBA" id="ARBA00022603"/>
    </source>
</evidence>
<dbReference type="GO" id="GO:0032259">
    <property type="term" value="P:methylation"/>
    <property type="evidence" value="ECO:0007669"/>
    <property type="project" value="UniProtKB-KW"/>
</dbReference>
<organism evidence="3 4">
    <name type="scientific">Luteipulveratus halotolerans</name>
    <dbReference type="NCBI Taxonomy" id="1631356"/>
    <lineage>
        <taxon>Bacteria</taxon>
        <taxon>Bacillati</taxon>
        <taxon>Actinomycetota</taxon>
        <taxon>Actinomycetes</taxon>
        <taxon>Micrococcales</taxon>
        <taxon>Dermacoccaceae</taxon>
        <taxon>Luteipulveratus</taxon>
    </lineage>
</organism>
<name>A0A0L6CE70_9MICO</name>
<reference evidence="4" key="1">
    <citation type="submission" date="2015-03" db="EMBL/GenBank/DDBJ databases">
        <title>Luteipulveratus halotolerans sp. nov., a novel actinobacterium (Dermacoccaceae) from Sarawak, Malaysia.</title>
        <authorList>
            <person name="Juboi H."/>
            <person name="Basik A."/>
            <person name="Shamsul S.S."/>
            <person name="Arnold P."/>
            <person name="Schmitt E.K."/>
            <person name="Sanglier J.-J."/>
            <person name="Yeo T."/>
        </authorList>
    </citation>
    <scope>NUCLEOTIDE SEQUENCE [LARGE SCALE GENOMIC DNA]</scope>
    <source>
        <strain evidence="4">C296001</strain>
    </source>
</reference>
<evidence type="ECO:0000313" key="4">
    <source>
        <dbReference type="Proteomes" id="UP000037397"/>
    </source>
</evidence>
<protein>
    <recommendedName>
        <fullName evidence="5">SAM-dependent methyltransferase</fullName>
    </recommendedName>
</protein>
<dbReference type="EMBL" id="LAIR01000002">
    <property type="protein sequence ID" value="KNX36171.1"/>
    <property type="molecule type" value="Genomic_DNA"/>
</dbReference>
<evidence type="ECO:0008006" key="5">
    <source>
        <dbReference type="Google" id="ProtNLM"/>
    </source>
</evidence>
<accession>A0A0L6CE70</accession>
<evidence type="ECO:0000256" key="2">
    <source>
        <dbReference type="ARBA" id="ARBA00022679"/>
    </source>
</evidence>
<dbReference type="Gene3D" id="3.40.50.12710">
    <property type="match status" value="1"/>
</dbReference>
<comment type="caution">
    <text evidence="3">The sequence shown here is derived from an EMBL/GenBank/DDBJ whole genome shotgun (WGS) entry which is preliminary data.</text>
</comment>
<dbReference type="OrthoDB" id="4856867at2"/>
<dbReference type="Proteomes" id="UP000037397">
    <property type="component" value="Unassembled WGS sequence"/>
</dbReference>
<sequence>MSREPWESAWQRALYGPGGFYRQPVGPAGHFATSAQGIPGVGRVLARAVVALAEQYDVAHVVEVGAGRGELLRQVHALVPDLHLTGLDVVDRPEGVPAAIDWQVSPGGSALPDELGPLTDVLVLAHEWLDVVPLVIGEVDDEGELRVIEVDRAGDESLGDPLDGASRQWCQRYWPSAVEPGDRVEVGTTRDDAWADLCSRVQHGVVVGVDYAHALDDRPMYGTLTGYRDGAQVSPVPDGSCDITAHVAVDSLETDWRTTQRALFGELGLVAPPAQHALSRSDPERYLAGLADRSAGLTATASPGLGDFVWFAREVGVRRSTH</sequence>
<keyword evidence="1" id="KW-0489">Methyltransferase</keyword>
<keyword evidence="4" id="KW-1185">Reference proteome</keyword>
<dbReference type="PATRIC" id="fig|1631356.3.peg.297"/>
<dbReference type="SUPFAM" id="SSF53335">
    <property type="entry name" value="S-adenosyl-L-methionine-dependent methyltransferases"/>
    <property type="match status" value="1"/>
</dbReference>